<proteinExistence type="predicted"/>
<reference evidence="1 2" key="1">
    <citation type="submission" date="2020-02" db="EMBL/GenBank/DDBJ databases">
        <title>Draft genome sequence of two Spirosoma agri KCTC 52727 and Spirosoma terrae KCTC 52035.</title>
        <authorList>
            <person name="Rojas J."/>
            <person name="Ambika Manirajan B."/>
            <person name="Ratering S."/>
            <person name="Suarez C."/>
            <person name="Schnell S."/>
        </authorList>
    </citation>
    <scope>NUCLEOTIDE SEQUENCE [LARGE SCALE GENOMIC DNA]</scope>
    <source>
        <strain evidence="1 2">KCTC 52727</strain>
    </source>
</reference>
<keyword evidence="2" id="KW-1185">Reference proteome</keyword>
<accession>A0A6M0IFT1</accession>
<organism evidence="1 2">
    <name type="scientific">Spirosoma agri</name>
    <dbReference type="NCBI Taxonomy" id="1987381"/>
    <lineage>
        <taxon>Bacteria</taxon>
        <taxon>Pseudomonadati</taxon>
        <taxon>Bacteroidota</taxon>
        <taxon>Cytophagia</taxon>
        <taxon>Cytophagales</taxon>
        <taxon>Cytophagaceae</taxon>
        <taxon>Spirosoma</taxon>
    </lineage>
</organism>
<dbReference type="Proteomes" id="UP000477386">
    <property type="component" value="Unassembled WGS sequence"/>
</dbReference>
<evidence type="ECO:0000313" key="1">
    <source>
        <dbReference type="EMBL" id="NEU67014.1"/>
    </source>
</evidence>
<sequence>MLHDPLTQRIITVRIKDKRFTLQRILLTVFVPIVSGIDTVNGLSKRNHSSSPSLPGGAGMISTFIA</sequence>
<comment type="caution">
    <text evidence="1">The sequence shown here is derived from an EMBL/GenBank/DDBJ whole genome shotgun (WGS) entry which is preliminary data.</text>
</comment>
<dbReference type="AlphaFoldDB" id="A0A6M0IFT1"/>
<name>A0A6M0IFT1_9BACT</name>
<evidence type="ECO:0000313" key="2">
    <source>
        <dbReference type="Proteomes" id="UP000477386"/>
    </source>
</evidence>
<gene>
    <name evidence="1" type="ORF">GK091_09005</name>
</gene>
<dbReference type="RefSeq" id="WP_164036510.1">
    <property type="nucleotide sequence ID" value="NZ_JAAGNZ010000001.1"/>
</dbReference>
<dbReference type="EMBL" id="JAAGNZ010000001">
    <property type="protein sequence ID" value="NEU67014.1"/>
    <property type="molecule type" value="Genomic_DNA"/>
</dbReference>
<protein>
    <submittedName>
        <fullName evidence="1">Uncharacterized protein</fullName>
    </submittedName>
</protein>